<dbReference type="Proteomes" id="UP000248555">
    <property type="component" value="Unassembled WGS sequence"/>
</dbReference>
<keyword evidence="4" id="KW-1185">Reference proteome</keyword>
<evidence type="ECO:0000259" key="2">
    <source>
        <dbReference type="SMART" id="SM00228"/>
    </source>
</evidence>
<evidence type="ECO:0000256" key="1">
    <source>
        <dbReference type="SAM" id="Phobius"/>
    </source>
</evidence>
<comment type="caution">
    <text evidence="3">The sequence shown here is derived from an EMBL/GenBank/DDBJ whole genome shotgun (WGS) entry which is preliminary data.</text>
</comment>
<proteinExistence type="predicted"/>
<feature type="transmembrane region" description="Helical" evidence="1">
    <location>
        <begin position="253"/>
        <end position="281"/>
    </location>
</feature>
<dbReference type="EMBL" id="QLMH01000005">
    <property type="protein sequence ID" value="RAK19959.1"/>
    <property type="molecule type" value="Genomic_DNA"/>
</dbReference>
<dbReference type="InterPro" id="IPR001478">
    <property type="entry name" value="PDZ"/>
</dbReference>
<keyword evidence="1" id="KW-0472">Membrane</keyword>
<dbReference type="InterPro" id="IPR036034">
    <property type="entry name" value="PDZ_sf"/>
</dbReference>
<reference evidence="3 4" key="1">
    <citation type="submission" date="2018-06" db="EMBL/GenBank/DDBJ databases">
        <title>Genomic Encyclopedia of Type Strains, Phase III (KMG-III): the genomes of soil and plant-associated and newly described type strains.</title>
        <authorList>
            <person name="Whitman W."/>
        </authorList>
    </citation>
    <scope>NUCLEOTIDE SEQUENCE [LARGE SCALE GENOMIC DNA]</scope>
    <source>
        <strain evidence="3 4">CGMCC 1.8979</strain>
    </source>
</reference>
<dbReference type="OrthoDB" id="198399at2"/>
<sequence length="397" mass="45008">MVSIWTFEWLKGLGRGFTQPLFYYGIFLALFVGWLRVKKERRHFHVRVYHSFHESKYLFISGLLPGLVLSFFMVGIGFVFPLDTLTLLSAVTILLGLTLQLRLLSPAYTAGLTFFCASFLVKYEGTKSFFDRHFADLEKTDLSALAILLGMLLFVEAWLILRNGSVATSPRLMRSKRGLFIGVHWAERLWFVPVLLPVPGEAITSAFSWWPVFSAGEQTYSFLLVPFLIGFSQRIQGMHPSDSVRLTGQRVRLLSLAVSILAVAGYWYAPLAIVAVAIAFIGREWIAFYQRLQDDSQPPFFSQQKYGLVILGIIPHSPAEKMALQVGEVIVKTNGMAVKTEAEFYEALQRNRAFCKLEVLDQNGEIRFVQGALYEDQHHELGLLFVQGEKKWDFAAV</sequence>
<feature type="domain" description="PDZ" evidence="2">
    <location>
        <begin position="284"/>
        <end position="363"/>
    </location>
</feature>
<evidence type="ECO:0000313" key="3">
    <source>
        <dbReference type="EMBL" id="RAK19959.1"/>
    </source>
</evidence>
<feature type="transmembrane region" description="Helical" evidence="1">
    <location>
        <begin position="57"/>
        <end position="80"/>
    </location>
</feature>
<dbReference type="SUPFAM" id="SSF50156">
    <property type="entry name" value="PDZ domain-like"/>
    <property type="match status" value="1"/>
</dbReference>
<dbReference type="AlphaFoldDB" id="A0A327YP39"/>
<dbReference type="RefSeq" id="WP_111644995.1">
    <property type="nucleotide sequence ID" value="NZ_QLMH01000005.1"/>
</dbReference>
<protein>
    <recommendedName>
        <fullName evidence="2">PDZ domain-containing protein</fullName>
    </recommendedName>
</protein>
<organism evidence="3 4">
    <name type="scientific">Paranoxybacillus vitaminiphilus</name>
    <dbReference type="NCBI Taxonomy" id="581036"/>
    <lineage>
        <taxon>Bacteria</taxon>
        <taxon>Bacillati</taxon>
        <taxon>Bacillota</taxon>
        <taxon>Bacilli</taxon>
        <taxon>Bacillales</taxon>
        <taxon>Anoxybacillaceae</taxon>
        <taxon>Paranoxybacillus</taxon>
    </lineage>
</organism>
<dbReference type="Gene3D" id="2.30.42.10">
    <property type="match status" value="1"/>
</dbReference>
<feature type="transmembrane region" description="Helical" evidence="1">
    <location>
        <begin position="142"/>
        <end position="161"/>
    </location>
</feature>
<dbReference type="SMART" id="SM00228">
    <property type="entry name" value="PDZ"/>
    <property type="match status" value="1"/>
</dbReference>
<gene>
    <name evidence="3" type="ORF">B0I26_105141</name>
</gene>
<feature type="transmembrane region" description="Helical" evidence="1">
    <location>
        <begin position="20"/>
        <end position="37"/>
    </location>
</feature>
<evidence type="ECO:0000313" key="4">
    <source>
        <dbReference type="Proteomes" id="UP000248555"/>
    </source>
</evidence>
<keyword evidence="1" id="KW-0812">Transmembrane</keyword>
<keyword evidence="1" id="KW-1133">Transmembrane helix</keyword>
<accession>A0A327YP39</accession>
<feature type="transmembrane region" description="Helical" evidence="1">
    <location>
        <begin position="100"/>
        <end position="121"/>
    </location>
</feature>
<name>A0A327YP39_9BACL</name>